<feature type="repeat" description="NHL" evidence="2">
    <location>
        <begin position="133"/>
        <end position="173"/>
    </location>
</feature>
<dbReference type="CDD" id="cd05819">
    <property type="entry name" value="NHL"/>
    <property type="match status" value="1"/>
</dbReference>
<gene>
    <name evidence="5" type="ORF">EFB08_21005</name>
</gene>
<reference evidence="5 6" key="1">
    <citation type="submission" date="2018-11" db="EMBL/GenBank/DDBJ databases">
        <title>Rufibacter latericius sp. nov., isolated from water in Baiyang Lake.</title>
        <authorList>
            <person name="Yang Y."/>
        </authorList>
    </citation>
    <scope>NUCLEOTIDE SEQUENCE [LARGE SCALE GENOMIC DNA]</scope>
    <source>
        <strain evidence="5 6">R-22-1c-1</strain>
    </source>
</reference>
<dbReference type="GO" id="GO:0008270">
    <property type="term" value="F:zinc ion binding"/>
    <property type="evidence" value="ECO:0007669"/>
    <property type="project" value="UniProtKB-KW"/>
</dbReference>
<dbReference type="Pfam" id="PF08450">
    <property type="entry name" value="SGL"/>
    <property type="match status" value="1"/>
</dbReference>
<evidence type="ECO:0000313" key="5">
    <source>
        <dbReference type="EMBL" id="RNI22580.1"/>
    </source>
</evidence>
<keyword evidence="6" id="KW-1185">Reference proteome</keyword>
<feature type="repeat" description="NHL" evidence="2">
    <location>
        <begin position="275"/>
        <end position="318"/>
    </location>
</feature>
<feature type="repeat" description="NHL" evidence="2">
    <location>
        <begin position="370"/>
        <end position="413"/>
    </location>
</feature>
<evidence type="ECO:0000256" key="1">
    <source>
        <dbReference type="ARBA" id="ARBA00022737"/>
    </source>
</evidence>
<dbReference type="InterPro" id="IPR015919">
    <property type="entry name" value="Cadherin-like_sf"/>
</dbReference>
<evidence type="ECO:0000259" key="3">
    <source>
        <dbReference type="Pfam" id="PF08450"/>
    </source>
</evidence>
<dbReference type="Gene3D" id="2.40.10.500">
    <property type="match status" value="1"/>
</dbReference>
<dbReference type="PANTHER" id="PTHR24104">
    <property type="entry name" value="E3 UBIQUITIN-PROTEIN LIGASE NHLRC1-RELATED"/>
    <property type="match status" value="1"/>
</dbReference>
<dbReference type="InterPro" id="IPR001258">
    <property type="entry name" value="NHL_repeat"/>
</dbReference>
<accession>A0A3M9MAI0</accession>
<proteinExistence type="predicted"/>
<feature type="domain" description="SMP-30/Gluconolactonase/LRE-like region" evidence="3">
    <location>
        <begin position="386"/>
        <end position="513"/>
    </location>
</feature>
<feature type="repeat" description="NHL" evidence="2">
    <location>
        <begin position="83"/>
        <end position="126"/>
    </location>
</feature>
<dbReference type="Proteomes" id="UP000272117">
    <property type="component" value="Unassembled WGS sequence"/>
</dbReference>
<dbReference type="AlphaFoldDB" id="A0A3M9MAI0"/>
<keyword evidence="1" id="KW-0677">Repeat</keyword>
<dbReference type="InterPro" id="IPR013783">
    <property type="entry name" value="Ig-like_fold"/>
</dbReference>
<dbReference type="GO" id="GO:0005509">
    <property type="term" value="F:calcium ion binding"/>
    <property type="evidence" value="ECO:0007669"/>
    <property type="project" value="InterPro"/>
</dbReference>
<dbReference type="GO" id="GO:0016020">
    <property type="term" value="C:membrane"/>
    <property type="evidence" value="ECO:0007669"/>
    <property type="project" value="InterPro"/>
</dbReference>
<dbReference type="CDD" id="cd14955">
    <property type="entry name" value="NHL_like_4"/>
    <property type="match status" value="2"/>
</dbReference>
<dbReference type="Pfam" id="PF18998">
    <property type="entry name" value="Flg_new_2"/>
    <property type="match status" value="1"/>
</dbReference>
<dbReference type="InterPro" id="IPR013658">
    <property type="entry name" value="SGL"/>
</dbReference>
<dbReference type="PANTHER" id="PTHR24104:SF25">
    <property type="entry name" value="PROTEIN LIN-41"/>
    <property type="match status" value="1"/>
</dbReference>
<dbReference type="InterPro" id="IPR050952">
    <property type="entry name" value="TRIM-NHL_E3_ligases"/>
</dbReference>
<dbReference type="CDD" id="cd11304">
    <property type="entry name" value="Cadherin_repeat"/>
    <property type="match status" value="1"/>
</dbReference>
<dbReference type="SUPFAM" id="SSF101898">
    <property type="entry name" value="NHL repeat"/>
    <property type="match status" value="2"/>
</dbReference>
<feature type="repeat" description="NHL" evidence="2">
    <location>
        <begin position="422"/>
        <end position="461"/>
    </location>
</feature>
<feature type="repeat" description="NHL" evidence="2">
    <location>
        <begin position="228"/>
        <end position="271"/>
    </location>
</feature>
<feature type="repeat" description="NHL" evidence="2">
    <location>
        <begin position="465"/>
        <end position="508"/>
    </location>
</feature>
<feature type="repeat" description="NHL" evidence="2">
    <location>
        <begin position="36"/>
        <end position="79"/>
    </location>
</feature>
<dbReference type="Pfam" id="PF05345">
    <property type="entry name" value="He_PIG"/>
    <property type="match status" value="3"/>
</dbReference>
<dbReference type="Gene3D" id="2.120.10.30">
    <property type="entry name" value="TolB, C-terminal domain"/>
    <property type="match status" value="5"/>
</dbReference>
<feature type="repeat" description="NHL" evidence="2">
    <location>
        <begin position="177"/>
        <end position="224"/>
    </location>
</feature>
<evidence type="ECO:0000256" key="2">
    <source>
        <dbReference type="PROSITE-ProRule" id="PRU00504"/>
    </source>
</evidence>
<dbReference type="Pfam" id="PF01436">
    <property type="entry name" value="NHL"/>
    <property type="match status" value="7"/>
</dbReference>
<evidence type="ECO:0000259" key="4">
    <source>
        <dbReference type="Pfam" id="PF18998"/>
    </source>
</evidence>
<feature type="repeat" description="NHL" evidence="2">
    <location>
        <begin position="512"/>
        <end position="555"/>
    </location>
</feature>
<dbReference type="OrthoDB" id="791543at2"/>
<dbReference type="EMBL" id="RJJD01000021">
    <property type="protein sequence ID" value="RNI22580.1"/>
    <property type="molecule type" value="Genomic_DNA"/>
</dbReference>
<dbReference type="Gene3D" id="2.60.40.10">
    <property type="entry name" value="Immunoglobulins"/>
    <property type="match status" value="3"/>
</dbReference>
<protein>
    <submittedName>
        <fullName evidence="5">T9SS C-terminal target domain-containing protein</fullName>
    </submittedName>
</protein>
<feature type="repeat" description="NHL" evidence="2">
    <location>
        <begin position="326"/>
        <end position="366"/>
    </location>
</feature>
<organism evidence="5 6">
    <name type="scientific">Rufibacter latericius</name>
    <dbReference type="NCBI Taxonomy" id="2487040"/>
    <lineage>
        <taxon>Bacteria</taxon>
        <taxon>Pseudomonadati</taxon>
        <taxon>Bacteroidota</taxon>
        <taxon>Cytophagia</taxon>
        <taxon>Cytophagales</taxon>
        <taxon>Hymenobacteraceae</taxon>
        <taxon>Rufibacter</taxon>
    </lineage>
</organism>
<comment type="caution">
    <text evidence="5">The sequence shown here is derived from an EMBL/GenBank/DDBJ whole genome shotgun (WGS) entry which is preliminary data.</text>
</comment>
<evidence type="ECO:0000313" key="6">
    <source>
        <dbReference type="Proteomes" id="UP000272117"/>
    </source>
</evidence>
<dbReference type="InterPro" id="IPR026444">
    <property type="entry name" value="Secre_tail"/>
</dbReference>
<dbReference type="PROSITE" id="PS51125">
    <property type="entry name" value="NHL"/>
    <property type="match status" value="12"/>
</dbReference>
<dbReference type="NCBIfam" id="TIGR04183">
    <property type="entry name" value="Por_Secre_tail"/>
    <property type="match status" value="1"/>
</dbReference>
<dbReference type="SUPFAM" id="SSF49313">
    <property type="entry name" value="Cadherin-like"/>
    <property type="match status" value="2"/>
</dbReference>
<dbReference type="InterPro" id="IPR044060">
    <property type="entry name" value="Bacterial_rp_domain"/>
</dbReference>
<feature type="domain" description="Bacterial repeat" evidence="4">
    <location>
        <begin position="884"/>
        <end position="954"/>
    </location>
</feature>
<feature type="repeat" description="NHL" evidence="2">
    <location>
        <begin position="559"/>
        <end position="602"/>
    </location>
</feature>
<sequence length="1179" mass="125278">MQSTTRNSILATKLWALVALLFTAVHVSSAQNYEYKSQIGSQAQGLAQFLSPRGVARDAQGNIYITDYTNNRVQKLNSQGGFLMNIGSPGSGNGQFAHPSAVAVDGQGNIFVTDLDNSRVQKFNAQGTFLLAFGNRGGESGQFIQPNGLALDAAGNVYVTDQFNSRVQKFNNQGVYQMKIGSNGTGDEQFQVTIAVALDQHGNIYIADYADFSGNSQVKKFSPEGTFLLKFGASGSEDGQFNIPSGLAVDGAGNVFVSDQNNHRIQKFSAEGNFLSKFGSFGTAEGQFRFASALTLDGQGNVYVADRDNNRVQKFNPEGTFVSLMGTNGAGEGQFAGGPIGIAVDGNGNLYVTEFGNLRVQKFNSQGSFVLKFGSPGSGNGQFSFPNSIAVDAAGNMYVTDQSNQRFQKFDAQGNFVFKVGSTRGSADGQFANPNGIALDQQGNIYVSDASNNRIQKFGPQGNFLSKFGTAGSGSGQFNFPVGIAVDAAGNIYVAEQNNFRVQKFSPQGTFLLKIGSQGTGDGKFVGPRAVAVDDAGNIFVVDGSGHNVQKFDAQGNFISRIGSQGMAMGQFQFPQGAAVDAQGNLFVTDQGSQRVQKFSPRQVTQAPVLDFIGNKEVNEGAPLSFTATAQGGASLTFSLAGIVQEGARIETQTGVFSWAPSEAQGPGTFSFTIKVSDGTQSDEEDITVTVNEVNQPPVIMPIGNKEVIAGQLLAFTANEIDADLPLQAVRWSVSSLPTGASLNEETGEFSWIPTSAQMGDHRMTFLATDGVETVQEEITIKVTTSNATPDLEPIPPQTATVGQVLTFTAKATDSNTDQQLSFSLVNAPSGAIIEPGSGIFTWAPGSNQAGSHTFQVRVTDNGFPALFAEKPVIVTVIAAQLQYTLTVTTPVNGSVTKSPDQPSYASGSTVTLTATPVAGYKFAGWSGSVTSTLTPLTVTMDGNKTVTAIFEAQTTGLQVLGFTLIDAQTNQPLGDIAENQVLNLAALPAQLNIRANTSFGAKSVEFKLEGPQKREWTDSNVPFALYGDTGGDYHNWAPAVGTYRLRARAYSQPDRRGNSSDRLERNFKVVNKPVALASVVTRRQVLQGLEPDQVEPVLYPNPTADGQVQVLLPSGWQDPIAYTLVSGSGRRLFHSEVSTSQSGGELRLDLGRQMPRPGIYFLHLTGKGTQASFKVVKE</sequence>
<dbReference type="InterPro" id="IPR011042">
    <property type="entry name" value="6-blade_b-propeller_TolB-like"/>
</dbReference>
<dbReference type="RefSeq" id="WP_123128936.1">
    <property type="nucleotide sequence ID" value="NZ_RJJD01000021.1"/>
</dbReference>
<name>A0A3M9MAI0_9BACT</name>